<reference evidence="2" key="2">
    <citation type="submission" date="2016-05" db="EMBL/GenBank/DDBJ databases">
        <title>Comparative analysis highlights variable genome content of wheat rusts and divergence of the mating loci.</title>
        <authorList>
            <person name="Cuomo C.A."/>
            <person name="Bakkeren G."/>
            <person name="Szabo L."/>
            <person name="Khalil H."/>
            <person name="Joly D."/>
            <person name="Goldberg J."/>
            <person name="Young S."/>
            <person name="Zeng Q."/>
            <person name="Fellers J."/>
        </authorList>
    </citation>
    <scope>NUCLEOTIDE SEQUENCE [LARGE SCALE GENOMIC DNA]</scope>
    <source>
        <strain evidence="2">1-1 BBBD Race 1</strain>
    </source>
</reference>
<keyword evidence="4" id="KW-1185">Reference proteome</keyword>
<dbReference type="Proteomes" id="UP000005240">
    <property type="component" value="Unassembled WGS sequence"/>
</dbReference>
<name>A0A180GV70_PUCT1</name>
<evidence type="ECO:0000313" key="4">
    <source>
        <dbReference type="Proteomes" id="UP000005240"/>
    </source>
</evidence>
<dbReference type="EnsemblFungi" id="PTTG_12229-t43_1">
    <property type="protein sequence ID" value="PTTG_12229-t43_1-p1"/>
    <property type="gene ID" value="PTTG_12229"/>
</dbReference>
<dbReference type="OrthoDB" id="2506663at2759"/>
<dbReference type="EMBL" id="ADAS02000025">
    <property type="protein sequence ID" value="OAV95883.1"/>
    <property type="molecule type" value="Genomic_DNA"/>
</dbReference>
<sequence>MSSSSQSDHEDQSSRCQLQQSRRPDVTPSSRVHSNQRRHNSRRAPYAPPLRGSQASSALASRSVTNGPARPEQLPSSSRREDSPYVERGGTTRTYWGPRGGVGRAWPPTIVPFEISEAHLGDDFVDDMGRTYDLRAPYTEFGEELIQIPEPRQYAVLLYSILSVRQSVELLIRARDSAGPMSTAASLSVQARLFSYNRHFRTFVQNRAKEILMDPHLEVYSCDPVKGGPPAGRSLLEQTMDHVRIQTDEFKIDYLPAGFLERDPAAEASVNSELRDKLKHERGAMRNLLLSMVHSPQGQPITHPVPSLTNLIIDLQACMLPNANGADVHADSRIRTRIAYLRIQTISHYARRVPGDANRQWALIDEQLQDLWGRSGSYRRAFFKLILELNAASFDRDTFFSQLDVDIIRPPTKLRSRGEDGHYC</sequence>
<dbReference type="AlphaFoldDB" id="A0A180GV70"/>
<evidence type="ECO:0000256" key="1">
    <source>
        <dbReference type="SAM" id="MobiDB-lite"/>
    </source>
</evidence>
<reference evidence="3 4" key="3">
    <citation type="journal article" date="2017" name="G3 (Bethesda)">
        <title>Comparative analysis highlights variable genome content of wheat rusts and divergence of the mating loci.</title>
        <authorList>
            <person name="Cuomo C.A."/>
            <person name="Bakkeren G."/>
            <person name="Khalil H.B."/>
            <person name="Panwar V."/>
            <person name="Joly D."/>
            <person name="Linning R."/>
            <person name="Sakthikumar S."/>
            <person name="Song X."/>
            <person name="Adiconis X."/>
            <person name="Fan L."/>
            <person name="Goldberg J.M."/>
            <person name="Levin J.Z."/>
            <person name="Young S."/>
            <person name="Zeng Q."/>
            <person name="Anikster Y."/>
            <person name="Bruce M."/>
            <person name="Wang M."/>
            <person name="Yin C."/>
            <person name="McCallum B."/>
            <person name="Szabo L.J."/>
            <person name="Hulbert S."/>
            <person name="Chen X."/>
            <person name="Fellers J.P."/>
        </authorList>
    </citation>
    <scope>NUCLEOTIDE SEQUENCE</scope>
    <source>
        <strain evidence="4">Isolate 1-1 / race 1 (BBBD)</strain>
        <strain evidence="3">isolate 1-1 / race 1 (BBBD)</strain>
    </source>
</reference>
<accession>A0A180GV70</accession>
<evidence type="ECO:0000313" key="2">
    <source>
        <dbReference type="EMBL" id="OAV95883.1"/>
    </source>
</evidence>
<feature type="compositionally biased region" description="Polar residues" evidence="1">
    <location>
        <begin position="53"/>
        <end position="66"/>
    </location>
</feature>
<gene>
    <name evidence="2" type="ORF">PTTG_12229</name>
</gene>
<organism evidence="2">
    <name type="scientific">Puccinia triticina (isolate 1-1 / race 1 (BBBD))</name>
    <name type="common">Brown leaf rust fungus</name>
    <dbReference type="NCBI Taxonomy" id="630390"/>
    <lineage>
        <taxon>Eukaryota</taxon>
        <taxon>Fungi</taxon>
        <taxon>Dikarya</taxon>
        <taxon>Basidiomycota</taxon>
        <taxon>Pucciniomycotina</taxon>
        <taxon>Pucciniomycetes</taxon>
        <taxon>Pucciniales</taxon>
        <taxon>Pucciniaceae</taxon>
        <taxon>Puccinia</taxon>
    </lineage>
</organism>
<evidence type="ECO:0000313" key="3">
    <source>
        <dbReference type="EnsemblFungi" id="PTTG_12229-t43_1-p1"/>
    </source>
</evidence>
<protein>
    <submittedName>
        <fullName evidence="2 3">Uncharacterized protein</fullName>
    </submittedName>
</protein>
<reference evidence="3" key="4">
    <citation type="submission" date="2025-05" db="UniProtKB">
        <authorList>
            <consortium name="EnsemblFungi"/>
        </authorList>
    </citation>
    <scope>IDENTIFICATION</scope>
    <source>
        <strain evidence="3">isolate 1-1 / race 1 (BBBD)</strain>
    </source>
</reference>
<reference evidence="2" key="1">
    <citation type="submission" date="2009-11" db="EMBL/GenBank/DDBJ databases">
        <authorList>
            <consortium name="The Broad Institute Genome Sequencing Platform"/>
            <person name="Ward D."/>
            <person name="Feldgarden M."/>
            <person name="Earl A."/>
            <person name="Young S.K."/>
            <person name="Zeng Q."/>
            <person name="Koehrsen M."/>
            <person name="Alvarado L."/>
            <person name="Berlin A."/>
            <person name="Bochicchio J."/>
            <person name="Borenstein D."/>
            <person name="Chapman S.B."/>
            <person name="Chen Z."/>
            <person name="Engels R."/>
            <person name="Freedman E."/>
            <person name="Gellesch M."/>
            <person name="Goldberg J."/>
            <person name="Griggs A."/>
            <person name="Gujja S."/>
            <person name="Heilman E."/>
            <person name="Heiman D."/>
            <person name="Hepburn T."/>
            <person name="Howarth C."/>
            <person name="Jen D."/>
            <person name="Larson L."/>
            <person name="Lewis B."/>
            <person name="Mehta T."/>
            <person name="Park D."/>
            <person name="Pearson M."/>
            <person name="Roberts A."/>
            <person name="Saif S."/>
            <person name="Shea T."/>
            <person name="Shenoy N."/>
            <person name="Sisk P."/>
            <person name="Stolte C."/>
            <person name="Sykes S."/>
            <person name="Thomson T."/>
            <person name="Walk T."/>
            <person name="White J."/>
            <person name="Yandava C."/>
            <person name="Izard J."/>
            <person name="Baranova O.V."/>
            <person name="Blanton J.M."/>
            <person name="Tanner A.C."/>
            <person name="Dewhirst F.E."/>
            <person name="Haas B."/>
            <person name="Nusbaum C."/>
            <person name="Birren B."/>
        </authorList>
    </citation>
    <scope>NUCLEOTIDE SEQUENCE [LARGE SCALE GENOMIC DNA]</scope>
    <source>
        <strain evidence="2">1-1 BBBD Race 1</strain>
    </source>
</reference>
<dbReference type="VEuPathDB" id="FungiDB:PTTG_12229"/>
<feature type="region of interest" description="Disordered" evidence="1">
    <location>
        <begin position="1"/>
        <end position="100"/>
    </location>
</feature>
<proteinExistence type="predicted"/>